<accession>A0A5B8UT44</accession>
<dbReference type="GO" id="GO:0008422">
    <property type="term" value="F:beta-glucosidase activity"/>
    <property type="evidence" value="ECO:0007669"/>
    <property type="project" value="UniProtKB-ARBA"/>
</dbReference>
<dbReference type="InterPro" id="IPR036962">
    <property type="entry name" value="Glyco_hydro_3_N_sf"/>
</dbReference>
<name>A0A5B8UT44_9SPHI</name>
<dbReference type="RefSeq" id="WP_147030462.1">
    <property type="nucleotide sequence ID" value="NZ_CP042436.1"/>
</dbReference>
<evidence type="ECO:0000256" key="5">
    <source>
        <dbReference type="SAM" id="SignalP"/>
    </source>
</evidence>
<keyword evidence="5" id="KW-0732">Signal</keyword>
<dbReference type="InterPro" id="IPR017853">
    <property type="entry name" value="GH"/>
</dbReference>
<comment type="similarity">
    <text evidence="1 4">Belongs to the glycosyl hydrolase 3 family.</text>
</comment>
<evidence type="ECO:0000256" key="1">
    <source>
        <dbReference type="ARBA" id="ARBA00005336"/>
    </source>
</evidence>
<dbReference type="InterPro" id="IPR019800">
    <property type="entry name" value="Glyco_hydro_3_AS"/>
</dbReference>
<dbReference type="EMBL" id="CP042436">
    <property type="protein sequence ID" value="QEC61885.1"/>
    <property type="molecule type" value="Genomic_DNA"/>
</dbReference>
<dbReference type="Pfam" id="PF00933">
    <property type="entry name" value="Glyco_hydro_3"/>
    <property type="match status" value="1"/>
</dbReference>
<dbReference type="Proteomes" id="UP000321479">
    <property type="component" value="Chromosome"/>
</dbReference>
<dbReference type="PANTHER" id="PTHR42715:SF10">
    <property type="entry name" value="BETA-GLUCOSIDASE"/>
    <property type="match status" value="1"/>
</dbReference>
<dbReference type="InterPro" id="IPR050288">
    <property type="entry name" value="Cellulose_deg_GH3"/>
</dbReference>
<evidence type="ECO:0000259" key="6">
    <source>
        <dbReference type="SMART" id="SM01217"/>
    </source>
</evidence>
<keyword evidence="2 4" id="KW-0378">Hydrolase</keyword>
<dbReference type="KEGG" id="mgin:FRZ54_04560"/>
<dbReference type="InterPro" id="IPR001764">
    <property type="entry name" value="Glyco_hydro_3_N"/>
</dbReference>
<keyword evidence="8" id="KW-1185">Reference proteome</keyword>
<dbReference type="OrthoDB" id="9758670at2"/>
<dbReference type="GO" id="GO:0005975">
    <property type="term" value="P:carbohydrate metabolic process"/>
    <property type="evidence" value="ECO:0007669"/>
    <property type="project" value="InterPro"/>
</dbReference>
<dbReference type="Gene3D" id="3.20.20.300">
    <property type="entry name" value="Glycoside hydrolase, family 3, N-terminal domain"/>
    <property type="match status" value="1"/>
</dbReference>
<evidence type="ECO:0000313" key="8">
    <source>
        <dbReference type="Proteomes" id="UP000321479"/>
    </source>
</evidence>
<protein>
    <submittedName>
        <fullName evidence="7">Glycosyl hydrolase</fullName>
    </submittedName>
</protein>
<proteinExistence type="inferred from homology"/>
<reference evidence="7 8" key="1">
    <citation type="journal article" date="2017" name="Curr. Microbiol.">
        <title>Mucilaginibacter ginsenosidivorans sp. nov., Isolated from Soil of Ginseng Field.</title>
        <authorList>
            <person name="Kim M.M."/>
            <person name="Siddiqi M.Z."/>
            <person name="Im W.T."/>
        </authorList>
    </citation>
    <scope>NUCLEOTIDE SEQUENCE [LARGE SCALE GENOMIC DNA]</scope>
    <source>
        <strain evidence="7 8">Gsoil 3017</strain>
    </source>
</reference>
<keyword evidence="3" id="KW-0119">Carbohydrate metabolism</keyword>
<dbReference type="Pfam" id="PF01915">
    <property type="entry name" value="Glyco_hydro_3_C"/>
    <property type="match status" value="1"/>
</dbReference>
<evidence type="ECO:0000256" key="4">
    <source>
        <dbReference type="RuleBase" id="RU361161"/>
    </source>
</evidence>
<dbReference type="Gene3D" id="2.60.40.10">
    <property type="entry name" value="Immunoglobulins"/>
    <property type="match status" value="1"/>
</dbReference>
<evidence type="ECO:0000313" key="7">
    <source>
        <dbReference type="EMBL" id="QEC61885.1"/>
    </source>
</evidence>
<sequence>MRTRILISLVLITFLSAPTIVLAQTKGKSQQALDAKIDAIVKKLTLEEKIGMLHANGIFSTTGVERLGISGLMTDDGPLGVREDVKEGWGSANLTTDSATFFPNGSALAATWNPDLAYRFGHDMGEEARARKKYIMLAPAFNIARTPLCGRTYEYYSEDPFLNSRLAVQAVKGIQSQNIAACVKHFVVNNQEVERGRVNVNVDERTLREIYLPAFKASITEGNAWTIMSAYNKLRGVYCSENDYLLNKVLKGEWKFKGIVISDWGGTHSTVAAANNGLDLEMGSGPKYDKYFFATKLLDSVKAGKVSTKVIDEKVHRILWVLYHTAMSANPPAGKMNTPAHSKTVYDIAAESIVLLKNDKHLLPLNTSGIKSIAIIGDNATHTFHLGGFGAGVKAKYEVTPLAGLQNRLGKTVDIKFAQGYSGVYRQHGASVNAPTKPADSAMVAEAADLAKKTDMAILFIGGNRDYESEGSDRKDLSLPFGEQTLVDAVTVANPNTIVVVIGGAPYDIGKIKQNNHTIVWSWYNGSENGNALADVLLGKINPSGRLPFTFPAELKDSPAHALDAYPGENLQVDYKEGILVGYRWFDTKKIEPLYCFGYGLSYTDYKYSGLKTAKKTYKTGENITATVTIKNTGKYAGKETVQLYVSKDGSVVERADKELKAFKKVLIPAGQTASVTVSIPVKDLAYYDVNTSKWVVEPGKYKLLAGSSSRDIKETETITVD</sequence>
<feature type="chain" id="PRO_5022765136" evidence="5">
    <location>
        <begin position="24"/>
        <end position="722"/>
    </location>
</feature>
<organism evidence="7 8">
    <name type="scientific">Mucilaginibacter ginsenosidivorans</name>
    <dbReference type="NCBI Taxonomy" id="398053"/>
    <lineage>
        <taxon>Bacteria</taxon>
        <taxon>Pseudomonadati</taxon>
        <taxon>Bacteroidota</taxon>
        <taxon>Sphingobacteriia</taxon>
        <taxon>Sphingobacteriales</taxon>
        <taxon>Sphingobacteriaceae</taxon>
        <taxon>Mucilaginibacter</taxon>
    </lineage>
</organism>
<feature type="domain" description="Fibronectin type III-like" evidence="6">
    <location>
        <begin position="640"/>
        <end position="710"/>
    </location>
</feature>
<dbReference type="SUPFAM" id="SSF52279">
    <property type="entry name" value="Beta-D-glucan exohydrolase, C-terminal domain"/>
    <property type="match status" value="1"/>
</dbReference>
<evidence type="ECO:0000256" key="2">
    <source>
        <dbReference type="ARBA" id="ARBA00022801"/>
    </source>
</evidence>
<dbReference type="SMART" id="SM01217">
    <property type="entry name" value="Fn3_like"/>
    <property type="match status" value="1"/>
</dbReference>
<dbReference type="Pfam" id="PF14310">
    <property type="entry name" value="Fn3-like"/>
    <property type="match status" value="1"/>
</dbReference>
<dbReference type="InterPro" id="IPR026891">
    <property type="entry name" value="Fn3-like"/>
</dbReference>
<dbReference type="SUPFAM" id="SSF51445">
    <property type="entry name" value="(Trans)glycosidases"/>
    <property type="match status" value="1"/>
</dbReference>
<dbReference type="AlphaFoldDB" id="A0A5B8UT44"/>
<dbReference type="InterPro" id="IPR002772">
    <property type="entry name" value="Glyco_hydro_3_C"/>
</dbReference>
<dbReference type="FunFam" id="2.60.40.10:FF:000495">
    <property type="entry name" value="Periplasmic beta-glucosidase"/>
    <property type="match status" value="1"/>
</dbReference>
<dbReference type="InterPro" id="IPR013783">
    <property type="entry name" value="Ig-like_fold"/>
</dbReference>
<keyword evidence="4" id="KW-0326">Glycosidase</keyword>
<dbReference type="Gene3D" id="3.40.50.1700">
    <property type="entry name" value="Glycoside hydrolase family 3 C-terminal domain"/>
    <property type="match status" value="1"/>
</dbReference>
<dbReference type="PANTHER" id="PTHR42715">
    <property type="entry name" value="BETA-GLUCOSIDASE"/>
    <property type="match status" value="1"/>
</dbReference>
<gene>
    <name evidence="7" type="ORF">FRZ54_04560</name>
</gene>
<dbReference type="InterPro" id="IPR036881">
    <property type="entry name" value="Glyco_hydro_3_C_sf"/>
</dbReference>
<dbReference type="PRINTS" id="PR00133">
    <property type="entry name" value="GLHYDRLASE3"/>
</dbReference>
<feature type="signal peptide" evidence="5">
    <location>
        <begin position="1"/>
        <end position="23"/>
    </location>
</feature>
<evidence type="ECO:0000256" key="3">
    <source>
        <dbReference type="ARBA" id="ARBA00023277"/>
    </source>
</evidence>
<dbReference type="PROSITE" id="PS00775">
    <property type="entry name" value="GLYCOSYL_HYDROL_F3"/>
    <property type="match status" value="1"/>
</dbReference>